<evidence type="ECO:0000313" key="2">
    <source>
        <dbReference type="EMBL" id="RNA29269.1"/>
    </source>
</evidence>
<proteinExistence type="predicted"/>
<sequence length="240" mass="28613">MYPIRQILICFVLHLFHTFHFYFLCNNKRLSHDFFEKFNTPVKESQTYKLLKHNKMTKGFEIGEVIDCIFTYYKKPYVLKCEMNLNLKPKQNLKLKPRFHLDSEKTQNEIGHFLLFFDLLCTSKKLTQDVEKELLTCQFRSKSSKKTFIYSTDSESDRNASIVLNLAIVKSWIEEEYCKNLFLFDEIDNDRDIIVLKSPQPTLQQKEAMFFEELMRDGAMKKKILNLKSIRSKLNLIGKF</sequence>
<accession>A0A3M7S0R9</accession>
<keyword evidence="1" id="KW-1133">Transmembrane helix</keyword>
<gene>
    <name evidence="2" type="ORF">BpHYR1_036742</name>
</gene>
<dbReference type="AlphaFoldDB" id="A0A3M7S0R9"/>
<feature type="transmembrane region" description="Helical" evidence="1">
    <location>
        <begin position="6"/>
        <end position="25"/>
    </location>
</feature>
<reference evidence="2 3" key="1">
    <citation type="journal article" date="2018" name="Sci. Rep.">
        <title>Genomic signatures of local adaptation to the degree of environmental predictability in rotifers.</title>
        <authorList>
            <person name="Franch-Gras L."/>
            <person name="Hahn C."/>
            <person name="Garcia-Roger E.M."/>
            <person name="Carmona M.J."/>
            <person name="Serra M."/>
            <person name="Gomez A."/>
        </authorList>
    </citation>
    <scope>NUCLEOTIDE SEQUENCE [LARGE SCALE GENOMIC DNA]</scope>
    <source>
        <strain evidence="2">HYR1</strain>
    </source>
</reference>
<keyword evidence="1" id="KW-0812">Transmembrane</keyword>
<name>A0A3M7S0R9_BRAPC</name>
<protein>
    <submittedName>
        <fullName evidence="2">Uncharacterized protein</fullName>
    </submittedName>
</protein>
<comment type="caution">
    <text evidence="2">The sequence shown here is derived from an EMBL/GenBank/DDBJ whole genome shotgun (WGS) entry which is preliminary data.</text>
</comment>
<keyword evidence="3" id="KW-1185">Reference proteome</keyword>
<dbReference type="Proteomes" id="UP000276133">
    <property type="component" value="Unassembled WGS sequence"/>
</dbReference>
<keyword evidence="1" id="KW-0472">Membrane</keyword>
<evidence type="ECO:0000256" key="1">
    <source>
        <dbReference type="SAM" id="Phobius"/>
    </source>
</evidence>
<organism evidence="2 3">
    <name type="scientific">Brachionus plicatilis</name>
    <name type="common">Marine rotifer</name>
    <name type="synonym">Brachionus muelleri</name>
    <dbReference type="NCBI Taxonomy" id="10195"/>
    <lineage>
        <taxon>Eukaryota</taxon>
        <taxon>Metazoa</taxon>
        <taxon>Spiralia</taxon>
        <taxon>Gnathifera</taxon>
        <taxon>Rotifera</taxon>
        <taxon>Eurotatoria</taxon>
        <taxon>Monogononta</taxon>
        <taxon>Pseudotrocha</taxon>
        <taxon>Ploima</taxon>
        <taxon>Brachionidae</taxon>
        <taxon>Brachionus</taxon>
    </lineage>
</organism>
<evidence type="ECO:0000313" key="3">
    <source>
        <dbReference type="Proteomes" id="UP000276133"/>
    </source>
</evidence>
<dbReference type="EMBL" id="REGN01002255">
    <property type="protein sequence ID" value="RNA29269.1"/>
    <property type="molecule type" value="Genomic_DNA"/>
</dbReference>